<dbReference type="SUPFAM" id="SSF56219">
    <property type="entry name" value="DNase I-like"/>
    <property type="match status" value="1"/>
</dbReference>
<reference evidence="2 3" key="1">
    <citation type="submission" date="2020-06" db="EMBL/GenBank/DDBJ databases">
        <authorList>
            <person name="Li R."/>
            <person name="Bekaert M."/>
        </authorList>
    </citation>
    <scope>NUCLEOTIDE SEQUENCE [LARGE SCALE GENOMIC DNA]</scope>
    <source>
        <strain evidence="3">wild</strain>
    </source>
</reference>
<feature type="domain" description="Endonuclease/exonuclease/phosphatase" evidence="1">
    <location>
        <begin position="8"/>
        <end position="139"/>
    </location>
</feature>
<accession>A0A6J8EKI9</accession>
<keyword evidence="3" id="KW-1185">Reference proteome</keyword>
<gene>
    <name evidence="2" type="ORF">MCOR_52362</name>
</gene>
<dbReference type="AlphaFoldDB" id="A0A6J8EKI9"/>
<dbReference type="InterPro" id="IPR036691">
    <property type="entry name" value="Endo/exonu/phosph_ase_sf"/>
</dbReference>
<sequence>MPNSKTYYLSSLYLPTVTQPYEYFHDEVDLLFELASVYEEEFGSVILMGDFKSKIGGTTFQIKNDERSRLCKTLMSTHNLCPVNIELMCKGPVNTFQSYEGGPSTCIDHILVNHAKLQHVKQAKVIDNHSFSTSDHHPILYILETESHIPSQVETGEPTVSWERARNTNCIEDYTFAVSNNLWTVKFPNTALPDVIESYYSCIVSAIKKAEKTLYVIKNQSSLKIVLE</sequence>
<dbReference type="OrthoDB" id="7476844at2759"/>
<dbReference type="Proteomes" id="UP000507470">
    <property type="component" value="Unassembled WGS sequence"/>
</dbReference>
<dbReference type="EMBL" id="CACVKT020009075">
    <property type="protein sequence ID" value="CAC5420095.1"/>
    <property type="molecule type" value="Genomic_DNA"/>
</dbReference>
<evidence type="ECO:0000259" key="1">
    <source>
        <dbReference type="Pfam" id="PF14529"/>
    </source>
</evidence>
<dbReference type="Pfam" id="PF14529">
    <property type="entry name" value="Exo_endo_phos_2"/>
    <property type="match status" value="1"/>
</dbReference>
<evidence type="ECO:0000313" key="3">
    <source>
        <dbReference type="Proteomes" id="UP000507470"/>
    </source>
</evidence>
<organism evidence="2 3">
    <name type="scientific">Mytilus coruscus</name>
    <name type="common">Sea mussel</name>
    <dbReference type="NCBI Taxonomy" id="42192"/>
    <lineage>
        <taxon>Eukaryota</taxon>
        <taxon>Metazoa</taxon>
        <taxon>Spiralia</taxon>
        <taxon>Lophotrochozoa</taxon>
        <taxon>Mollusca</taxon>
        <taxon>Bivalvia</taxon>
        <taxon>Autobranchia</taxon>
        <taxon>Pteriomorphia</taxon>
        <taxon>Mytilida</taxon>
        <taxon>Mytiloidea</taxon>
        <taxon>Mytilidae</taxon>
        <taxon>Mytilinae</taxon>
        <taxon>Mytilus</taxon>
    </lineage>
</organism>
<protein>
    <recommendedName>
        <fullName evidence="1">Endonuclease/exonuclease/phosphatase domain-containing protein</fullName>
    </recommendedName>
</protein>
<evidence type="ECO:0000313" key="2">
    <source>
        <dbReference type="EMBL" id="CAC5420095.1"/>
    </source>
</evidence>
<dbReference type="InterPro" id="IPR005135">
    <property type="entry name" value="Endo/exonuclease/phosphatase"/>
</dbReference>
<name>A0A6J8EKI9_MYTCO</name>
<proteinExistence type="predicted"/>
<dbReference type="GO" id="GO:0003824">
    <property type="term" value="F:catalytic activity"/>
    <property type="evidence" value="ECO:0007669"/>
    <property type="project" value="InterPro"/>
</dbReference>
<dbReference type="Gene3D" id="3.60.10.10">
    <property type="entry name" value="Endonuclease/exonuclease/phosphatase"/>
    <property type="match status" value="1"/>
</dbReference>